<keyword evidence="6" id="KW-0464">Manganese</keyword>
<dbReference type="NCBIfam" id="TIGR00633">
    <property type="entry name" value="xth"/>
    <property type="match status" value="1"/>
</dbReference>
<dbReference type="PROSITE" id="PS51435">
    <property type="entry name" value="AP_NUCLEASE_F1_4"/>
    <property type="match status" value="1"/>
</dbReference>
<evidence type="ECO:0000256" key="9">
    <source>
        <dbReference type="SAM" id="MobiDB-lite"/>
    </source>
</evidence>
<feature type="site" description="Interaction with DNA substrate" evidence="7">
    <location>
        <position position="771"/>
    </location>
</feature>
<name>A0A2T0A737_RHOTO</name>
<dbReference type="GO" id="GO:0006284">
    <property type="term" value="P:base-excision repair"/>
    <property type="evidence" value="ECO:0007669"/>
    <property type="project" value="TreeGrafter"/>
</dbReference>
<reference evidence="11 12" key="1">
    <citation type="journal article" date="2018" name="Elife">
        <title>Functional genomics of lipid metabolism in the oleaginous yeast Rhodosporidium toruloides.</title>
        <authorList>
            <person name="Coradetti S.T."/>
            <person name="Pinel D."/>
            <person name="Geiselman G."/>
            <person name="Ito M."/>
            <person name="Mondo S."/>
            <person name="Reilly M.C."/>
            <person name="Cheng Y.F."/>
            <person name="Bauer S."/>
            <person name="Grigoriev I."/>
            <person name="Gladden J.M."/>
            <person name="Simmons B.A."/>
            <person name="Brem R."/>
            <person name="Arkin A.P."/>
            <person name="Skerker J.M."/>
        </authorList>
    </citation>
    <scope>NUCLEOTIDE SEQUENCE [LARGE SCALE GENOMIC DNA]</scope>
    <source>
        <strain evidence="11 12">NBRC 0880</strain>
    </source>
</reference>
<dbReference type="SUPFAM" id="SSF56219">
    <property type="entry name" value="DNase I-like"/>
    <property type="match status" value="1"/>
</dbReference>
<dbReference type="PANTHER" id="PTHR22748:SF6">
    <property type="entry name" value="DNA-(APURINIC OR APYRIMIDINIC SITE) ENDONUCLEASE"/>
    <property type="match status" value="1"/>
</dbReference>
<dbReference type="OrthoDB" id="498125at2759"/>
<accession>A0A2T0A737</accession>
<comment type="caution">
    <text evidence="11">The sequence shown here is derived from an EMBL/GenBank/DDBJ whole genome shotgun (WGS) entry which is preliminary data.</text>
</comment>
<dbReference type="EMBL" id="LCTV02000007">
    <property type="protein sequence ID" value="PRQ73817.1"/>
    <property type="molecule type" value="Genomic_DNA"/>
</dbReference>
<feature type="domain" description="Endonuclease/exonuclease/phosphatase" evidence="10">
    <location>
        <begin position="521"/>
        <end position="771"/>
    </location>
</feature>
<dbReference type="InterPro" id="IPR012340">
    <property type="entry name" value="NA-bd_OB-fold"/>
</dbReference>
<keyword evidence="4 6" id="KW-0460">Magnesium</keyword>
<proteinExistence type="inferred from homology"/>
<evidence type="ECO:0000256" key="2">
    <source>
        <dbReference type="ARBA" id="ARBA00022723"/>
    </source>
</evidence>
<organism evidence="11 12">
    <name type="scientific">Rhodotorula toruloides</name>
    <name type="common">Yeast</name>
    <name type="synonym">Rhodosporidium toruloides</name>
    <dbReference type="NCBI Taxonomy" id="5286"/>
    <lineage>
        <taxon>Eukaryota</taxon>
        <taxon>Fungi</taxon>
        <taxon>Dikarya</taxon>
        <taxon>Basidiomycota</taxon>
        <taxon>Pucciniomycotina</taxon>
        <taxon>Microbotryomycetes</taxon>
        <taxon>Sporidiobolales</taxon>
        <taxon>Sporidiobolaceae</taxon>
        <taxon>Rhodotorula</taxon>
    </lineage>
</organism>
<protein>
    <recommendedName>
        <fullName evidence="8">DNA-(apurinic or apyrimidinic site) endonuclease</fullName>
        <ecNumber evidence="8">3.1.-.-</ecNumber>
    </recommendedName>
</protein>
<feature type="site" description="Transition state stabilizer" evidence="7">
    <location>
        <position position="666"/>
    </location>
</feature>
<dbReference type="PANTHER" id="PTHR22748">
    <property type="entry name" value="AP ENDONUCLEASE"/>
    <property type="match status" value="1"/>
</dbReference>
<dbReference type="NCBIfam" id="TIGR00195">
    <property type="entry name" value="exoDNase_III"/>
    <property type="match status" value="1"/>
</dbReference>
<dbReference type="EC" id="3.1.-.-" evidence="8"/>
<feature type="compositionally biased region" description="Polar residues" evidence="9">
    <location>
        <begin position="164"/>
        <end position="179"/>
    </location>
</feature>
<evidence type="ECO:0000256" key="8">
    <source>
        <dbReference type="RuleBase" id="RU362131"/>
    </source>
</evidence>
<comment type="cofactor">
    <cofactor evidence="6 8">
        <name>Mg(2+)</name>
        <dbReference type="ChEBI" id="CHEBI:18420"/>
    </cofactor>
    <cofactor evidence="6 8">
        <name>Mn(2+)</name>
        <dbReference type="ChEBI" id="CHEBI:29035"/>
    </cofactor>
    <text evidence="6 8">Probably binds two magnesium or manganese ions per subunit.</text>
</comment>
<feature type="binding site" evidence="6">
    <location>
        <position position="664"/>
    </location>
    <ligand>
        <name>Mg(2+)</name>
        <dbReference type="ChEBI" id="CHEBI:18420"/>
        <label>1</label>
    </ligand>
</feature>
<dbReference type="GO" id="GO:0003906">
    <property type="term" value="F:DNA-(apurinic or apyrimidinic site) endonuclease activity"/>
    <property type="evidence" value="ECO:0007669"/>
    <property type="project" value="TreeGrafter"/>
</dbReference>
<feature type="binding site" evidence="6">
    <location>
        <position position="666"/>
    </location>
    <ligand>
        <name>Mg(2+)</name>
        <dbReference type="ChEBI" id="CHEBI:18420"/>
        <label>1</label>
    </ligand>
</feature>
<gene>
    <name evidence="11" type="ORF">AAT19DRAFT_15384</name>
</gene>
<dbReference type="Proteomes" id="UP000239560">
    <property type="component" value="Unassembled WGS sequence"/>
</dbReference>
<dbReference type="GO" id="GO:0008311">
    <property type="term" value="F:double-stranded DNA 3'-5' DNA exonuclease activity"/>
    <property type="evidence" value="ECO:0007669"/>
    <property type="project" value="TreeGrafter"/>
</dbReference>
<dbReference type="GO" id="GO:0046872">
    <property type="term" value="F:metal ion binding"/>
    <property type="evidence" value="ECO:0007669"/>
    <property type="project" value="UniProtKB-KW"/>
</dbReference>
<feature type="site" description="Important for catalytic activity" evidence="7">
    <location>
        <position position="744"/>
    </location>
</feature>
<keyword evidence="11" id="KW-0456">Lyase</keyword>
<evidence type="ECO:0000256" key="6">
    <source>
        <dbReference type="PIRSR" id="PIRSR604808-2"/>
    </source>
</evidence>
<dbReference type="GO" id="GO:0016829">
    <property type="term" value="F:lyase activity"/>
    <property type="evidence" value="ECO:0007669"/>
    <property type="project" value="UniProtKB-KW"/>
</dbReference>
<keyword evidence="2 6" id="KW-0479">Metal-binding</keyword>
<dbReference type="Pfam" id="PF03372">
    <property type="entry name" value="Exo_endo_phos"/>
    <property type="match status" value="1"/>
</dbReference>
<dbReference type="CDD" id="cd03524">
    <property type="entry name" value="RPA2_OBF_family"/>
    <property type="match status" value="1"/>
</dbReference>
<dbReference type="AlphaFoldDB" id="A0A2T0A737"/>
<dbReference type="GO" id="GO:0005634">
    <property type="term" value="C:nucleus"/>
    <property type="evidence" value="ECO:0007669"/>
    <property type="project" value="TreeGrafter"/>
</dbReference>
<feature type="region of interest" description="Disordered" evidence="9">
    <location>
        <begin position="36"/>
        <end position="186"/>
    </location>
</feature>
<feature type="compositionally biased region" description="Basic and acidic residues" evidence="9">
    <location>
        <begin position="442"/>
        <end position="478"/>
    </location>
</feature>
<evidence type="ECO:0000256" key="3">
    <source>
        <dbReference type="ARBA" id="ARBA00022801"/>
    </source>
</evidence>
<keyword evidence="8" id="KW-0234">DNA repair</keyword>
<feature type="compositionally biased region" description="Basic residues" evidence="9">
    <location>
        <begin position="114"/>
        <end position="123"/>
    </location>
</feature>
<feature type="binding site" evidence="6">
    <location>
        <position position="522"/>
    </location>
    <ligand>
        <name>Mg(2+)</name>
        <dbReference type="ChEBI" id="CHEBI:18420"/>
        <label>1</label>
    </ligand>
</feature>
<evidence type="ECO:0000259" key="10">
    <source>
        <dbReference type="Pfam" id="PF03372"/>
    </source>
</evidence>
<evidence type="ECO:0000256" key="4">
    <source>
        <dbReference type="ARBA" id="ARBA00022842"/>
    </source>
</evidence>
<feature type="binding site" evidence="6">
    <location>
        <position position="770"/>
    </location>
    <ligand>
        <name>Mg(2+)</name>
        <dbReference type="ChEBI" id="CHEBI:18420"/>
        <label>1</label>
    </ligand>
</feature>
<evidence type="ECO:0000313" key="11">
    <source>
        <dbReference type="EMBL" id="PRQ73817.1"/>
    </source>
</evidence>
<feature type="active site" description="Proton donor/acceptor" evidence="5">
    <location>
        <position position="664"/>
    </location>
</feature>
<keyword evidence="3" id="KW-0378">Hydrolase</keyword>
<feature type="binding site" evidence="6">
    <location>
        <position position="771"/>
    </location>
    <ligand>
        <name>Mg(2+)</name>
        <dbReference type="ChEBI" id="CHEBI:18420"/>
        <label>1</label>
    </ligand>
</feature>
<feature type="region of interest" description="Disordered" evidence="9">
    <location>
        <begin position="431"/>
        <end position="509"/>
    </location>
</feature>
<dbReference type="SUPFAM" id="SSF50249">
    <property type="entry name" value="Nucleic acid-binding proteins"/>
    <property type="match status" value="1"/>
</dbReference>
<sequence>MPRWIAFDGAPTVKLLLETDDAASLPASAWQTFTFRLAPPSSPRSSSKGVRGGQDAKGRGTTRGGLGGRQEAAGEPAQVWDVTSSQFADADISRQGDEAEAVPSSETDEDTLLRMRKRPRRRSTPSQESSEPVKEEARDDFEGESRMSVMLPPPTQRRRRSTLLPPTQTADNITTSTFPPTAPRPDITAASTDFYGDDSYAATQSIGGISLGPPPQFSWHVHQLVPLDQLRGRLANQKKRYSKFAVLVCVLSFDKRDTKVGSLTEVVLVDSTGQTATLVLWKDSGDEIARVIQRGDVIFVENLTIKEYNGKIQLSFSDRESQLGVCWRTHITDDADYDYRFPEAWRHDIPQANAVLREAEWFRRTYARSPQDCPRGCARRATRPRRLFDSPTSLAATILRFTSLVRSRLLAPARTVSLPFRCFTFPTAPLAMPPKRTSSKRAAADEVTATKEDKEVQAKAEEDSPLRELSGSEKEEAPKKKRAKKPPVTPLDPSVPTNKEVPEDLSPFPRPPEGCVRISAWNVAGLRASEKKGFSRYVNAEDADILVVTETKTPELSLPALNDRYEYRYWGDHVKKGHAGTAIFSKIKPLNVTRGFQASEEVTAADSEGRMITLEFENSYVVGTYVPNAGNGLKTLPEKEKWNRAFETYLRELDAKKPVIWCGDLNVVPTPTDIRNWKTNYNKSAGCTDAEINGFKAQLNPEEGSGHKRLVDVWREKHPDLEGHYTYYSYKFQCREKGIGWRLDYQVVSERLLPKVKACEIRAEIWGASDHVPIVLDIEGPL</sequence>
<dbReference type="GO" id="GO:0008081">
    <property type="term" value="F:phosphoric diester hydrolase activity"/>
    <property type="evidence" value="ECO:0007669"/>
    <property type="project" value="TreeGrafter"/>
</dbReference>
<dbReference type="InterPro" id="IPR005135">
    <property type="entry name" value="Endo/exonuclease/phosphatase"/>
</dbReference>
<feature type="active site" evidence="5">
    <location>
        <position position="625"/>
    </location>
</feature>
<keyword evidence="8" id="KW-0227">DNA damage</keyword>
<evidence type="ECO:0000256" key="7">
    <source>
        <dbReference type="PIRSR" id="PIRSR604808-3"/>
    </source>
</evidence>
<evidence type="ECO:0000313" key="12">
    <source>
        <dbReference type="Proteomes" id="UP000239560"/>
    </source>
</evidence>
<evidence type="ECO:0000256" key="1">
    <source>
        <dbReference type="ARBA" id="ARBA00007092"/>
    </source>
</evidence>
<dbReference type="InterPro" id="IPR036691">
    <property type="entry name" value="Endo/exonu/phosph_ase_sf"/>
</dbReference>
<evidence type="ECO:0000256" key="5">
    <source>
        <dbReference type="PIRSR" id="PIRSR604808-1"/>
    </source>
</evidence>
<dbReference type="InterPro" id="IPR004808">
    <property type="entry name" value="AP_endonuc_1"/>
</dbReference>
<comment type="similarity">
    <text evidence="1 8">Belongs to the DNA repair enzymes AP/ExoA family.</text>
</comment>
<feature type="binding site" evidence="6">
    <location>
        <position position="550"/>
    </location>
    <ligand>
        <name>Mg(2+)</name>
        <dbReference type="ChEBI" id="CHEBI:18420"/>
        <label>1</label>
    </ligand>
</feature>
<feature type="active site" description="Proton acceptor" evidence="5">
    <location>
        <position position="771"/>
    </location>
</feature>
<dbReference type="Gene3D" id="3.60.10.10">
    <property type="entry name" value="Endonuclease/exonuclease/phosphatase"/>
    <property type="match status" value="1"/>
</dbReference>
<dbReference type="Gene3D" id="2.40.50.140">
    <property type="entry name" value="Nucleic acid-binding proteins"/>
    <property type="match status" value="1"/>
</dbReference>
<dbReference type="CDD" id="cd09087">
    <property type="entry name" value="Ape1-like_AP-endo"/>
    <property type="match status" value="1"/>
</dbReference>